<protein>
    <submittedName>
        <fullName evidence="1">Uncharacterized protein</fullName>
    </submittedName>
</protein>
<gene>
    <name evidence="1" type="ORF">SAMN06297144_1864</name>
</gene>
<keyword evidence="2" id="KW-1185">Reference proteome</keyword>
<dbReference type="RefSeq" id="WP_097063744.1">
    <property type="nucleotide sequence ID" value="NZ_OBMI01000002.1"/>
</dbReference>
<sequence>MPYNHDQLLETCKAIAASKHVTQYVIGVTTNPSQRRASYAGWARREGGNLDGFVILDWGLNRNQVEAVERHLFQGLVNDDKYGVIKMHYHPSIKDVDDQSVYIAWWSPWLVIAEEFKD</sequence>
<reference evidence="1 2" key="1">
    <citation type="submission" date="2017-07" db="EMBL/GenBank/DDBJ databases">
        <authorList>
            <person name="Sun Z.S."/>
            <person name="Albrecht U."/>
            <person name="Echele G."/>
            <person name="Lee C.C."/>
        </authorList>
    </citation>
    <scope>NUCLEOTIDE SEQUENCE [LARGE SCALE GENOMIC DNA]</scope>
    <source>
        <strain evidence="1 2">CGMCC 1.12672</strain>
    </source>
</reference>
<evidence type="ECO:0000313" key="2">
    <source>
        <dbReference type="Proteomes" id="UP000219494"/>
    </source>
</evidence>
<dbReference type="OrthoDB" id="9912195at2"/>
<evidence type="ECO:0000313" key="1">
    <source>
        <dbReference type="EMBL" id="SOB86755.1"/>
    </source>
</evidence>
<dbReference type="AlphaFoldDB" id="A0A285QXQ8"/>
<organism evidence="1 2">
    <name type="scientific">Sphingomonas guangdongensis</name>
    <dbReference type="NCBI Taxonomy" id="1141890"/>
    <lineage>
        <taxon>Bacteria</taxon>
        <taxon>Pseudomonadati</taxon>
        <taxon>Pseudomonadota</taxon>
        <taxon>Alphaproteobacteria</taxon>
        <taxon>Sphingomonadales</taxon>
        <taxon>Sphingomonadaceae</taxon>
        <taxon>Sphingomonas</taxon>
    </lineage>
</organism>
<dbReference type="Proteomes" id="UP000219494">
    <property type="component" value="Unassembled WGS sequence"/>
</dbReference>
<name>A0A285QXQ8_9SPHN</name>
<dbReference type="EMBL" id="OBMI01000002">
    <property type="protein sequence ID" value="SOB86755.1"/>
    <property type="molecule type" value="Genomic_DNA"/>
</dbReference>
<proteinExistence type="predicted"/>
<accession>A0A285QXQ8</accession>